<evidence type="ECO:0000313" key="8">
    <source>
        <dbReference type="EMBL" id="NWJ46115.1"/>
    </source>
</evidence>
<evidence type="ECO:0000256" key="4">
    <source>
        <dbReference type="ARBA" id="ARBA00022984"/>
    </source>
</evidence>
<evidence type="ECO:0000313" key="9">
    <source>
        <dbReference type="EMBL" id="WJW65494.1"/>
    </source>
</evidence>
<evidence type="ECO:0000256" key="3">
    <source>
        <dbReference type="ARBA" id="ARBA00022960"/>
    </source>
</evidence>
<dbReference type="PANTHER" id="PTHR36174:SF1">
    <property type="entry name" value="LIPID II:GLYCINE GLYCYLTRANSFERASE"/>
    <property type="match status" value="1"/>
</dbReference>
<dbReference type="InterPro" id="IPR000182">
    <property type="entry name" value="GNAT_dom"/>
</dbReference>
<dbReference type="Gene3D" id="3.40.630.30">
    <property type="match status" value="2"/>
</dbReference>
<dbReference type="Proteomes" id="UP000521676">
    <property type="component" value="Unassembled WGS sequence"/>
</dbReference>
<gene>
    <name evidence="8" type="ORF">HXX08_09575</name>
    <name evidence="9" type="ORF">OZ401_001259</name>
</gene>
<dbReference type="PANTHER" id="PTHR36174">
    <property type="entry name" value="LIPID II:GLYCINE GLYCYLTRANSFERASE"/>
    <property type="match status" value="1"/>
</dbReference>
<dbReference type="PROSITE" id="PS51191">
    <property type="entry name" value="FEMABX"/>
    <property type="match status" value="1"/>
</dbReference>
<evidence type="ECO:0000259" key="7">
    <source>
        <dbReference type="PROSITE" id="PS51186"/>
    </source>
</evidence>
<evidence type="ECO:0000313" key="10">
    <source>
        <dbReference type="Proteomes" id="UP000521676"/>
    </source>
</evidence>
<reference evidence="8 10" key="1">
    <citation type="submission" date="2020-06" db="EMBL/GenBank/DDBJ databases">
        <title>Anoxygenic phototrophic Chloroflexota member uses a Type I reaction center.</title>
        <authorList>
            <person name="Tsuji J.M."/>
            <person name="Shaw N.A."/>
            <person name="Nagashima S."/>
            <person name="Venkiteswaran J."/>
            <person name="Schiff S.L."/>
            <person name="Hanada S."/>
            <person name="Tank M."/>
            <person name="Neufeld J.D."/>
        </authorList>
    </citation>
    <scope>NUCLEOTIDE SEQUENCE [LARGE SCALE GENOMIC DNA]</scope>
    <source>
        <strain evidence="8">L227-S17</strain>
    </source>
</reference>
<evidence type="ECO:0000256" key="6">
    <source>
        <dbReference type="ARBA" id="ARBA00023316"/>
    </source>
</evidence>
<feature type="domain" description="N-acetyltransferase" evidence="7">
    <location>
        <begin position="181"/>
        <end position="353"/>
    </location>
</feature>
<accession>A0A8T7M3J8</accession>
<dbReference type="InterPro" id="IPR050644">
    <property type="entry name" value="PG_Glycine_Bridge_Synth"/>
</dbReference>
<organism evidence="8 10">
    <name type="scientific">Candidatus Chlorohelix allophototropha</name>
    <dbReference type="NCBI Taxonomy" id="3003348"/>
    <lineage>
        <taxon>Bacteria</taxon>
        <taxon>Bacillati</taxon>
        <taxon>Chloroflexota</taxon>
        <taxon>Chloroflexia</taxon>
        <taxon>Candidatus Chloroheliales</taxon>
        <taxon>Candidatus Chloroheliaceae</taxon>
        <taxon>Candidatus Chlorohelix</taxon>
    </lineage>
</organism>
<keyword evidence="5" id="KW-0012">Acyltransferase</keyword>
<proteinExistence type="inferred from homology"/>
<dbReference type="Pfam" id="PF02388">
    <property type="entry name" value="FemAB"/>
    <property type="match status" value="3"/>
</dbReference>
<dbReference type="Proteomes" id="UP001431572">
    <property type="component" value="Chromosome 1"/>
</dbReference>
<dbReference type="GO" id="GO:0071555">
    <property type="term" value="P:cell wall organization"/>
    <property type="evidence" value="ECO:0007669"/>
    <property type="project" value="UniProtKB-KW"/>
</dbReference>
<dbReference type="GO" id="GO:0009252">
    <property type="term" value="P:peptidoglycan biosynthetic process"/>
    <property type="evidence" value="ECO:0007669"/>
    <property type="project" value="UniProtKB-KW"/>
</dbReference>
<dbReference type="InterPro" id="IPR016181">
    <property type="entry name" value="Acyl_CoA_acyltransferase"/>
</dbReference>
<protein>
    <submittedName>
        <fullName evidence="8">Peptidoglycan bridge formation glycyltransferase FemA/FemB family protein</fullName>
    </submittedName>
</protein>
<evidence type="ECO:0000256" key="1">
    <source>
        <dbReference type="ARBA" id="ARBA00009943"/>
    </source>
</evidence>
<keyword evidence="11" id="KW-1185">Reference proteome</keyword>
<name>A0A8T7M3J8_9CHLR</name>
<sequence>MLKEASLQNLYLVGPTQRRRWDEFVAAHPTGHLLQCYSWGEFKKLHQWQPLRVAITEEGSERILAGAQILFRQMAGLSVAYIPRGPVVDWSDKRLVNALLELLRKAARRRRAIYLKIEPNLFDNATLDKYLTTELSFRPSSEPVQPAATIRLDLSQTPAQLLERMKPKTRYNIRLAERRGVTCRLADPTNPADFEAFYRLMEATGQRDSFGIHSSSYYLDAWRIFQEASPEGGKGALWLAEFGGEIVAGVMVFVFGAESAYFYGASSNEHRREMPTYLLQWRAIQWAQQQGALWYDFWGIPENIGEDSDEREELEQKNVRDGLWGVYRFKLGFGGDVVRYPGAYDLVYNRPMYLIWQRMRRYRGGIGG</sequence>
<evidence type="ECO:0000313" key="11">
    <source>
        <dbReference type="Proteomes" id="UP001431572"/>
    </source>
</evidence>
<dbReference type="AlphaFoldDB" id="A0A8T7M3J8"/>
<dbReference type="GO" id="GO:0008360">
    <property type="term" value="P:regulation of cell shape"/>
    <property type="evidence" value="ECO:0007669"/>
    <property type="project" value="UniProtKB-KW"/>
</dbReference>
<dbReference type="RefSeq" id="WP_341467378.1">
    <property type="nucleotide sequence ID" value="NZ_CP128399.1"/>
</dbReference>
<dbReference type="PROSITE" id="PS51186">
    <property type="entry name" value="GNAT"/>
    <property type="match status" value="1"/>
</dbReference>
<reference evidence="9" key="2">
    <citation type="journal article" date="2024" name="Nature">
        <title>Anoxygenic phototroph of the Chloroflexota uses a type I reaction centre.</title>
        <authorList>
            <person name="Tsuji J.M."/>
            <person name="Shaw N.A."/>
            <person name="Nagashima S."/>
            <person name="Venkiteswaran J.J."/>
            <person name="Schiff S.L."/>
            <person name="Watanabe T."/>
            <person name="Fukui M."/>
            <person name="Hanada S."/>
            <person name="Tank M."/>
            <person name="Neufeld J.D."/>
        </authorList>
    </citation>
    <scope>NUCLEOTIDE SEQUENCE</scope>
    <source>
        <strain evidence="9">L227-S17</strain>
    </source>
</reference>
<dbReference type="EMBL" id="CP128399">
    <property type="protein sequence ID" value="WJW65494.1"/>
    <property type="molecule type" value="Genomic_DNA"/>
</dbReference>
<keyword evidence="3" id="KW-0133">Cell shape</keyword>
<comment type="similarity">
    <text evidence="1">Belongs to the FemABX family.</text>
</comment>
<dbReference type="EMBL" id="JACATZ010000001">
    <property type="protein sequence ID" value="NWJ46115.1"/>
    <property type="molecule type" value="Genomic_DNA"/>
</dbReference>
<evidence type="ECO:0000256" key="2">
    <source>
        <dbReference type="ARBA" id="ARBA00022679"/>
    </source>
</evidence>
<dbReference type="GO" id="GO:0016747">
    <property type="term" value="F:acyltransferase activity, transferring groups other than amino-acyl groups"/>
    <property type="evidence" value="ECO:0007669"/>
    <property type="project" value="InterPro"/>
</dbReference>
<dbReference type="SUPFAM" id="SSF55729">
    <property type="entry name" value="Acyl-CoA N-acyltransferases (Nat)"/>
    <property type="match status" value="2"/>
</dbReference>
<dbReference type="InterPro" id="IPR003447">
    <property type="entry name" value="FEMABX"/>
</dbReference>
<keyword evidence="6" id="KW-0961">Cell wall biogenesis/degradation</keyword>
<dbReference type="GO" id="GO:0016755">
    <property type="term" value="F:aminoacyltransferase activity"/>
    <property type="evidence" value="ECO:0007669"/>
    <property type="project" value="InterPro"/>
</dbReference>
<evidence type="ECO:0000256" key="5">
    <source>
        <dbReference type="ARBA" id="ARBA00023315"/>
    </source>
</evidence>
<keyword evidence="4" id="KW-0573">Peptidoglycan synthesis</keyword>
<keyword evidence="2" id="KW-0808">Transferase</keyword>